<feature type="region of interest" description="Disordered" evidence="1">
    <location>
        <begin position="210"/>
        <end position="233"/>
    </location>
</feature>
<dbReference type="KEGG" id="ehx:EMIHUDRAFT_308626"/>
<keyword evidence="3" id="KW-1185">Reference proteome</keyword>
<evidence type="ECO:0000313" key="2">
    <source>
        <dbReference type="EnsemblProtists" id="EOD14556"/>
    </source>
</evidence>
<proteinExistence type="predicted"/>
<dbReference type="HOGENOM" id="CLU_1191780_0_0_1"/>
<evidence type="ECO:0000256" key="1">
    <source>
        <dbReference type="SAM" id="MobiDB-lite"/>
    </source>
</evidence>
<organism evidence="2 3">
    <name type="scientific">Emiliania huxleyi (strain CCMP1516)</name>
    <dbReference type="NCBI Taxonomy" id="280463"/>
    <lineage>
        <taxon>Eukaryota</taxon>
        <taxon>Haptista</taxon>
        <taxon>Haptophyta</taxon>
        <taxon>Prymnesiophyceae</taxon>
        <taxon>Isochrysidales</taxon>
        <taxon>Noelaerhabdaceae</taxon>
        <taxon>Emiliania</taxon>
    </lineage>
</organism>
<dbReference type="GeneID" id="17260841"/>
<dbReference type="AlphaFoldDB" id="A0A0D3ITH1"/>
<protein>
    <recommendedName>
        <fullName evidence="4">ABC transmembrane type-1 domain-containing protein</fullName>
    </recommendedName>
</protein>
<reference evidence="2" key="2">
    <citation type="submission" date="2024-10" db="UniProtKB">
        <authorList>
            <consortium name="EnsemblProtists"/>
        </authorList>
    </citation>
    <scope>IDENTIFICATION</scope>
</reference>
<evidence type="ECO:0008006" key="4">
    <source>
        <dbReference type="Google" id="ProtNLM"/>
    </source>
</evidence>
<dbReference type="Proteomes" id="UP000013827">
    <property type="component" value="Unassembled WGS sequence"/>
</dbReference>
<feature type="region of interest" description="Disordered" evidence="1">
    <location>
        <begin position="139"/>
        <end position="192"/>
    </location>
</feature>
<accession>A0A0D3ITH1</accession>
<reference evidence="3" key="1">
    <citation type="journal article" date="2013" name="Nature">
        <title>Pan genome of the phytoplankton Emiliania underpins its global distribution.</title>
        <authorList>
            <person name="Read B.A."/>
            <person name="Kegel J."/>
            <person name="Klute M.J."/>
            <person name="Kuo A."/>
            <person name="Lefebvre S.C."/>
            <person name="Maumus F."/>
            <person name="Mayer C."/>
            <person name="Miller J."/>
            <person name="Monier A."/>
            <person name="Salamov A."/>
            <person name="Young J."/>
            <person name="Aguilar M."/>
            <person name="Claverie J.M."/>
            <person name="Frickenhaus S."/>
            <person name="Gonzalez K."/>
            <person name="Herman E.K."/>
            <person name="Lin Y.C."/>
            <person name="Napier J."/>
            <person name="Ogata H."/>
            <person name="Sarno A.F."/>
            <person name="Shmutz J."/>
            <person name="Schroeder D."/>
            <person name="de Vargas C."/>
            <person name="Verret F."/>
            <person name="von Dassow P."/>
            <person name="Valentin K."/>
            <person name="Van de Peer Y."/>
            <person name="Wheeler G."/>
            <person name="Dacks J.B."/>
            <person name="Delwiche C.F."/>
            <person name="Dyhrman S.T."/>
            <person name="Glockner G."/>
            <person name="John U."/>
            <person name="Richards T."/>
            <person name="Worden A.Z."/>
            <person name="Zhang X."/>
            <person name="Grigoriev I.V."/>
            <person name="Allen A.E."/>
            <person name="Bidle K."/>
            <person name="Borodovsky M."/>
            <person name="Bowler C."/>
            <person name="Brownlee C."/>
            <person name="Cock J.M."/>
            <person name="Elias M."/>
            <person name="Gladyshev V.N."/>
            <person name="Groth M."/>
            <person name="Guda C."/>
            <person name="Hadaegh A."/>
            <person name="Iglesias-Rodriguez M.D."/>
            <person name="Jenkins J."/>
            <person name="Jones B.M."/>
            <person name="Lawson T."/>
            <person name="Leese F."/>
            <person name="Lindquist E."/>
            <person name="Lobanov A."/>
            <person name="Lomsadze A."/>
            <person name="Malik S.B."/>
            <person name="Marsh M.E."/>
            <person name="Mackinder L."/>
            <person name="Mock T."/>
            <person name="Mueller-Roeber B."/>
            <person name="Pagarete A."/>
            <person name="Parker M."/>
            <person name="Probert I."/>
            <person name="Quesneville H."/>
            <person name="Raines C."/>
            <person name="Rensing S.A."/>
            <person name="Riano-Pachon D.M."/>
            <person name="Richier S."/>
            <person name="Rokitta S."/>
            <person name="Shiraiwa Y."/>
            <person name="Soanes D.M."/>
            <person name="van der Giezen M."/>
            <person name="Wahlund T.M."/>
            <person name="Williams B."/>
            <person name="Wilson W."/>
            <person name="Wolfe G."/>
            <person name="Wurch L.L."/>
        </authorList>
    </citation>
    <scope>NUCLEOTIDE SEQUENCE</scope>
</reference>
<dbReference type="PaxDb" id="2903-EOD14556"/>
<evidence type="ECO:0000313" key="3">
    <source>
        <dbReference type="Proteomes" id="UP000013827"/>
    </source>
</evidence>
<dbReference type="EnsemblProtists" id="EOD14556">
    <property type="protein sequence ID" value="EOD14556"/>
    <property type="gene ID" value="EMIHUDRAFT_308626"/>
</dbReference>
<sequence>MHNAVLEWLSNLFDTSVGDGRLGVSVSRLQGTSPIALQMALQNKLVELRSTYASIPDQLSGRMPLAYVQLVQILTDLLIFCTPFALVHSVGGFGAVLGALVRTSVVTLFHSSIAPLLRDAGIVGINAATLLQETNVGSERWRRGGGWMPEATRPVGRAQQPDEPTASPRHEGHERPASGGNPQPASEALQELQGGVVATAAASGFAAAAAGGGAGDEVAIDGGMGDSGDDGTS</sequence>
<dbReference type="RefSeq" id="XP_005766985.1">
    <property type="nucleotide sequence ID" value="XM_005766928.1"/>
</dbReference>
<name>A0A0D3ITH1_EMIH1</name>